<dbReference type="InterPro" id="IPR008811">
    <property type="entry name" value="Glycosyl_hydrolases_36"/>
</dbReference>
<sequence length="742" mass="84013">MKQKTFNSINFKFLYLSLLTFILIANTSHELYANHLNAVLHGNFIEKSTLTDSIKIGSGKFENIIVLPAPDRHDQPTEREIILPDFEAYCHVAADSPSFRWIGASNRMFPWVGGNDLTSIFEPKSPIPPRIPMPNKRSILTLFKLSNGEYLSIMPLSGDASVSWLETLEDGKLIVDYGSLGVEPVPNNTPVPLLAWAISDNVYGAIAKIWEHITENELYKDKASLRVDKSYPEAMKYLGWCSWEQYHRGINEEVVTNVFKRIENSNIPVRWILLDDGHQARKDNPRQMVSMKPDAEKFPNGWEPIIALKKEDKVKWIGIWHTLLMHWGNVDPNHEMTNLAPYLMPQPDKMIKEFPKDNQYIKDPVADVKSLIVNDNQEDSEKFYMEFMKTVKNDGFDFIKTDNVSRSVIEYYGTANAARAHKFNVISLEHACNENGLGLMNCSAQNTIGMLNATYSATMRTSPDYQKHNLPTSKSQILQSVFNVSWLGQTLWPDHDMFHSSDLEVGETMSLTKAMSGGPIYLSDAPSDFNMEVITPLCYNDGLLIRPLAPAAPMPESFFNDALYEKKDLYKVIAPLNNKSCAIATYNLTLDKNAELSAKITPDDYRYAPIMMQPYDGLWESPKEGIVIYNWKEKKGSKLENDGFHVNIKGFGHKLFLLCPIDKGWAVVGRPDKFLSPSTIQILEITEKSISIKMIEQGAIILYSERGGLKSDSMEFISLGDDFYRGEIKGSVPNNDIITITN</sequence>
<dbReference type="RefSeq" id="WP_235295537.1">
    <property type="nucleotide sequence ID" value="NZ_BSOH01000037.1"/>
</dbReference>
<comment type="caution">
    <text evidence="2">The sequence shown here is derived from an EMBL/GenBank/DDBJ whole genome shotgun (WGS) entry which is preliminary data.</text>
</comment>
<name>A0AA37WFL4_9BACT</name>
<evidence type="ECO:0000313" key="2">
    <source>
        <dbReference type="EMBL" id="GLR20201.1"/>
    </source>
</evidence>
<proteinExistence type="predicted"/>
<dbReference type="GO" id="GO:0016787">
    <property type="term" value="F:hydrolase activity"/>
    <property type="evidence" value="ECO:0007669"/>
    <property type="project" value="UniProtKB-KW"/>
</dbReference>
<dbReference type="PANTHER" id="PTHR31268">
    <property type="match status" value="1"/>
</dbReference>
<keyword evidence="1" id="KW-0119">Carbohydrate metabolism</keyword>
<keyword evidence="2" id="KW-0378">Hydrolase</keyword>
<organism evidence="2 3">
    <name type="scientific">Portibacter lacus</name>
    <dbReference type="NCBI Taxonomy" id="1099794"/>
    <lineage>
        <taxon>Bacteria</taxon>
        <taxon>Pseudomonadati</taxon>
        <taxon>Bacteroidota</taxon>
        <taxon>Saprospiria</taxon>
        <taxon>Saprospirales</taxon>
        <taxon>Haliscomenobacteraceae</taxon>
        <taxon>Portibacter</taxon>
    </lineage>
</organism>
<reference evidence="2" key="2">
    <citation type="submission" date="2023-01" db="EMBL/GenBank/DDBJ databases">
        <title>Draft genome sequence of Portibacter lacus strain NBRC 108769.</title>
        <authorList>
            <person name="Sun Q."/>
            <person name="Mori K."/>
        </authorList>
    </citation>
    <scope>NUCLEOTIDE SEQUENCE</scope>
    <source>
        <strain evidence="2">NBRC 108769</strain>
    </source>
</reference>
<dbReference type="Proteomes" id="UP001156666">
    <property type="component" value="Unassembled WGS sequence"/>
</dbReference>
<evidence type="ECO:0000313" key="3">
    <source>
        <dbReference type="Proteomes" id="UP001156666"/>
    </source>
</evidence>
<dbReference type="InterPro" id="IPR013785">
    <property type="entry name" value="Aldolase_TIM"/>
</dbReference>
<reference evidence="2" key="1">
    <citation type="journal article" date="2014" name="Int. J. Syst. Evol. Microbiol.">
        <title>Complete genome sequence of Corynebacterium casei LMG S-19264T (=DSM 44701T), isolated from a smear-ripened cheese.</title>
        <authorList>
            <consortium name="US DOE Joint Genome Institute (JGI-PGF)"/>
            <person name="Walter F."/>
            <person name="Albersmeier A."/>
            <person name="Kalinowski J."/>
            <person name="Ruckert C."/>
        </authorList>
    </citation>
    <scope>NUCLEOTIDE SEQUENCE</scope>
    <source>
        <strain evidence="2">NBRC 108769</strain>
    </source>
</reference>
<dbReference type="Gene3D" id="3.20.20.70">
    <property type="entry name" value="Aldolase class I"/>
    <property type="match status" value="1"/>
</dbReference>
<gene>
    <name evidence="2" type="ORF">GCM10007940_48170</name>
</gene>
<dbReference type="InterPro" id="IPR017853">
    <property type="entry name" value="GH"/>
</dbReference>
<dbReference type="SUPFAM" id="SSF51445">
    <property type="entry name" value="(Trans)glycosidases"/>
    <property type="match status" value="1"/>
</dbReference>
<dbReference type="PANTHER" id="PTHR31268:SF32">
    <property type="entry name" value="GALACTINOL--SUCROSE GALACTOSYLTRANSFERASE 2-RELATED"/>
    <property type="match status" value="1"/>
</dbReference>
<evidence type="ECO:0000256" key="1">
    <source>
        <dbReference type="ARBA" id="ARBA00023277"/>
    </source>
</evidence>
<protein>
    <submittedName>
        <fullName evidence="2">Glycoside hydrolase family 36</fullName>
    </submittedName>
</protein>
<dbReference type="EMBL" id="BSOH01000037">
    <property type="protein sequence ID" value="GLR20201.1"/>
    <property type="molecule type" value="Genomic_DNA"/>
</dbReference>
<accession>A0AA37WFL4</accession>
<keyword evidence="3" id="KW-1185">Reference proteome</keyword>
<dbReference type="AlphaFoldDB" id="A0AA37WFL4"/>
<dbReference type="Pfam" id="PF05691">
    <property type="entry name" value="Raffinose_syn"/>
    <property type="match status" value="2"/>
</dbReference>